<dbReference type="RefSeq" id="WP_377815086.1">
    <property type="nucleotide sequence ID" value="NZ_JBHSLU010000004.1"/>
</dbReference>
<evidence type="ECO:0000313" key="2">
    <source>
        <dbReference type="Proteomes" id="UP001596060"/>
    </source>
</evidence>
<name>A0ABW0NW83_9HYPH</name>
<gene>
    <name evidence="1" type="ORF">ACFPN9_01860</name>
</gene>
<evidence type="ECO:0000313" key="1">
    <source>
        <dbReference type="EMBL" id="MFC5503998.1"/>
    </source>
</evidence>
<proteinExistence type="predicted"/>
<dbReference type="InterPro" id="IPR021398">
    <property type="entry name" value="DUF3037"/>
</dbReference>
<comment type="caution">
    <text evidence="1">The sequence shown here is derived from an EMBL/GenBank/DDBJ whole genome shotgun (WGS) entry which is preliminary data.</text>
</comment>
<organism evidence="1 2">
    <name type="scientific">Bosea massiliensis</name>
    <dbReference type="NCBI Taxonomy" id="151419"/>
    <lineage>
        <taxon>Bacteria</taxon>
        <taxon>Pseudomonadati</taxon>
        <taxon>Pseudomonadota</taxon>
        <taxon>Alphaproteobacteria</taxon>
        <taxon>Hyphomicrobiales</taxon>
        <taxon>Boseaceae</taxon>
        <taxon>Bosea</taxon>
    </lineage>
</organism>
<sequence>MTEKRTYTYAVLRYVHDVMTAEFVNVGVVIYVPSTGSVLSRVRNSMGPRLRGVFPDLDRDAFTRAMRATERSLATLTKETRTEGLFPSDADAVGMVARALPKDDSSIQWSSPAGSGLTNDPEKTLARLYDRFVSRYDVRSLRRRSDDDVWRPVRLKLEEQNLSVQLQEKTIVGTVDEIVFKHAWKNSVWHVYEALSFDLADADGIKTKAREWAGHLLSASDGATEVFKPHFIVCGPSRIELSSAYKSALAILKKAPGTPEIFEEDQVDDLVAQIEDEVRAHEAHAS</sequence>
<dbReference type="Pfam" id="PF11236">
    <property type="entry name" value="DUF3037"/>
    <property type="match status" value="1"/>
</dbReference>
<keyword evidence="2" id="KW-1185">Reference proteome</keyword>
<accession>A0ABW0NW83</accession>
<dbReference type="Proteomes" id="UP001596060">
    <property type="component" value="Unassembled WGS sequence"/>
</dbReference>
<dbReference type="EMBL" id="JBHSLU010000004">
    <property type="protein sequence ID" value="MFC5503998.1"/>
    <property type="molecule type" value="Genomic_DNA"/>
</dbReference>
<protein>
    <submittedName>
        <fullName evidence="1">DUF3037 domain-containing protein</fullName>
    </submittedName>
</protein>
<reference evidence="2" key="1">
    <citation type="journal article" date="2019" name="Int. J. Syst. Evol. Microbiol.">
        <title>The Global Catalogue of Microorganisms (GCM) 10K type strain sequencing project: providing services to taxonomists for standard genome sequencing and annotation.</title>
        <authorList>
            <consortium name="The Broad Institute Genomics Platform"/>
            <consortium name="The Broad Institute Genome Sequencing Center for Infectious Disease"/>
            <person name="Wu L."/>
            <person name="Ma J."/>
        </authorList>
    </citation>
    <scope>NUCLEOTIDE SEQUENCE [LARGE SCALE GENOMIC DNA]</scope>
    <source>
        <strain evidence="2">CCUG 43117</strain>
    </source>
</reference>